<dbReference type="GO" id="GO:0006508">
    <property type="term" value="P:proteolysis"/>
    <property type="evidence" value="ECO:0007669"/>
    <property type="project" value="UniProtKB-KW"/>
</dbReference>
<dbReference type="FunFam" id="2.20.100.10:FF:000001">
    <property type="entry name" value="semaphorin-5A isoform X1"/>
    <property type="match status" value="1"/>
</dbReference>
<dbReference type="Pfam" id="PF01562">
    <property type="entry name" value="Pep_M12B_propep"/>
    <property type="match status" value="1"/>
</dbReference>
<dbReference type="KEGG" id="bter:100650021"/>
<evidence type="ECO:0000313" key="21">
    <source>
        <dbReference type="RefSeq" id="XP_048262497.1"/>
    </source>
</evidence>
<keyword evidence="7" id="KW-0677">Repeat</keyword>
<accession>A0A9C6SKU8</accession>
<feature type="chain" id="PRO_5038548703" evidence="18">
    <location>
        <begin position="20"/>
        <end position="1239"/>
    </location>
</feature>
<dbReference type="SUPFAM" id="SSF55486">
    <property type="entry name" value="Metalloproteases ('zincins'), catalytic domain"/>
    <property type="match status" value="1"/>
</dbReference>
<keyword evidence="4" id="KW-0645">Protease</keyword>
<dbReference type="AlphaFoldDB" id="A0A9C6SKU8"/>
<organism evidence="20 21">
    <name type="scientific">Bombus terrestris</name>
    <name type="common">Buff-tailed bumblebee</name>
    <name type="synonym">Apis terrestris</name>
    <dbReference type="NCBI Taxonomy" id="30195"/>
    <lineage>
        <taxon>Eukaryota</taxon>
        <taxon>Metazoa</taxon>
        <taxon>Ecdysozoa</taxon>
        <taxon>Arthropoda</taxon>
        <taxon>Hexapoda</taxon>
        <taxon>Insecta</taxon>
        <taxon>Pterygota</taxon>
        <taxon>Neoptera</taxon>
        <taxon>Endopterygota</taxon>
        <taxon>Hymenoptera</taxon>
        <taxon>Apocrita</taxon>
        <taxon>Aculeata</taxon>
        <taxon>Apoidea</taxon>
        <taxon>Anthophila</taxon>
        <taxon>Apidae</taxon>
        <taxon>Bombus</taxon>
        <taxon>Bombus</taxon>
    </lineage>
</organism>
<dbReference type="PANTHER" id="PTHR13723:SF200">
    <property type="entry name" value="ADAM METALLOPEPTIDASE WITH THROMBOSPONDIN TYPE 1 MOTIF B, ISOFORM B"/>
    <property type="match status" value="1"/>
</dbReference>
<feature type="disulfide bond" evidence="15">
    <location>
        <begin position="579"/>
        <end position="617"/>
    </location>
</feature>
<feature type="disulfide bond" evidence="15">
    <location>
        <begin position="590"/>
        <end position="602"/>
    </location>
</feature>
<feature type="disulfide bond" evidence="15">
    <location>
        <begin position="425"/>
        <end position="451"/>
    </location>
</feature>
<evidence type="ECO:0000256" key="4">
    <source>
        <dbReference type="ARBA" id="ARBA00022670"/>
    </source>
</evidence>
<name>A0A9C6SKU8_BOMTE</name>
<evidence type="ECO:0000256" key="7">
    <source>
        <dbReference type="ARBA" id="ARBA00022737"/>
    </source>
</evidence>
<keyword evidence="11 15" id="KW-1015">Disulfide bond</keyword>
<dbReference type="Pfam" id="PF19236">
    <property type="entry name" value="ADAMTS_CR_3"/>
    <property type="match status" value="1"/>
</dbReference>
<evidence type="ECO:0000259" key="19">
    <source>
        <dbReference type="PROSITE" id="PS50215"/>
    </source>
</evidence>
<dbReference type="Gene3D" id="3.40.390.10">
    <property type="entry name" value="Collagenase (Catalytic Domain)"/>
    <property type="match status" value="1"/>
</dbReference>
<feature type="disulfide bond" evidence="15">
    <location>
        <begin position="516"/>
        <end position="547"/>
    </location>
</feature>
<evidence type="ECO:0000256" key="18">
    <source>
        <dbReference type="SAM" id="SignalP"/>
    </source>
</evidence>
<dbReference type="Gene3D" id="3.40.1620.60">
    <property type="match status" value="1"/>
</dbReference>
<dbReference type="InterPro" id="IPR013273">
    <property type="entry name" value="ADAMTS/ADAMTS-like"/>
</dbReference>
<dbReference type="PRINTS" id="PR01857">
    <property type="entry name" value="ADAMTSFAMILY"/>
</dbReference>
<dbReference type="Pfam" id="PF05986">
    <property type="entry name" value="ADAMTS_spacer1"/>
    <property type="match status" value="1"/>
</dbReference>
<dbReference type="GO" id="GO:0046872">
    <property type="term" value="F:metal ion binding"/>
    <property type="evidence" value="ECO:0007669"/>
    <property type="project" value="UniProtKB-KW"/>
</dbReference>
<dbReference type="InterPro" id="IPR041645">
    <property type="entry name" value="ADAMTS_CR_2"/>
</dbReference>
<keyword evidence="6 18" id="KW-0732">Signal</keyword>
<feature type="region of interest" description="Disordered" evidence="17">
    <location>
        <begin position="187"/>
        <end position="218"/>
    </location>
</feature>
<dbReference type="SMART" id="SM00209">
    <property type="entry name" value="TSP1"/>
    <property type="match status" value="3"/>
</dbReference>
<feature type="binding site" evidence="14 16">
    <location>
        <position position="411"/>
    </location>
    <ligand>
        <name>Zn(2+)</name>
        <dbReference type="ChEBI" id="CHEBI:29105"/>
        <note>catalytic</note>
    </ligand>
</feature>
<dbReference type="Gene3D" id="2.20.100.10">
    <property type="entry name" value="Thrombospondin type-1 (TSP1) repeat"/>
    <property type="match status" value="2"/>
</dbReference>
<dbReference type="GO" id="GO:0030198">
    <property type="term" value="P:extracellular matrix organization"/>
    <property type="evidence" value="ECO:0007669"/>
    <property type="project" value="InterPro"/>
</dbReference>
<dbReference type="GO" id="GO:0004222">
    <property type="term" value="F:metalloendopeptidase activity"/>
    <property type="evidence" value="ECO:0007669"/>
    <property type="project" value="InterPro"/>
</dbReference>
<protein>
    <submittedName>
        <fullName evidence="21">A disintegrin and metalloproteinase with thrombospondin motifs 12</fullName>
    </submittedName>
</protein>
<comment type="subcellular location">
    <subcellularLocation>
        <location evidence="1">Secreted</location>
        <location evidence="1">Extracellular space</location>
        <location evidence="1">Extracellular matrix</location>
    </subcellularLocation>
</comment>
<dbReference type="InterPro" id="IPR024079">
    <property type="entry name" value="MetalloPept_cat_dom_sf"/>
</dbReference>
<feature type="domain" description="Peptidase M12B" evidence="19">
    <location>
        <begin position="259"/>
        <end position="472"/>
    </location>
</feature>
<evidence type="ECO:0000313" key="20">
    <source>
        <dbReference type="Proteomes" id="UP000835206"/>
    </source>
</evidence>
<keyword evidence="14" id="KW-0106">Calcium</keyword>
<feature type="disulfide bond" evidence="15">
    <location>
        <begin position="366"/>
        <end position="373"/>
    </location>
</feature>
<keyword evidence="9 14" id="KW-0862">Zinc</keyword>
<dbReference type="InterPro" id="IPR001590">
    <property type="entry name" value="Peptidase_M12B"/>
</dbReference>
<dbReference type="InterPro" id="IPR050439">
    <property type="entry name" value="ADAMTS_ADAMTS-like"/>
</dbReference>
<evidence type="ECO:0000256" key="8">
    <source>
        <dbReference type="ARBA" id="ARBA00022801"/>
    </source>
</evidence>
<evidence type="ECO:0000256" key="14">
    <source>
        <dbReference type="PIRSR" id="PIRSR613273-2"/>
    </source>
</evidence>
<dbReference type="GeneID" id="100650021"/>
<keyword evidence="2" id="KW-0964">Secreted</keyword>
<evidence type="ECO:0000256" key="16">
    <source>
        <dbReference type="PROSITE-ProRule" id="PRU00276"/>
    </source>
</evidence>
<dbReference type="Pfam" id="PF17771">
    <property type="entry name" value="ADAMTS_CR_2"/>
    <property type="match status" value="1"/>
</dbReference>
<feature type="disulfide bond" evidence="15">
    <location>
        <begin position="506"/>
        <end position="528"/>
    </location>
</feature>
<feature type="active site" evidence="13 16">
    <location>
        <position position="408"/>
    </location>
</feature>
<feature type="disulfide bond" evidence="15">
    <location>
        <begin position="575"/>
        <end position="612"/>
    </location>
</feature>
<keyword evidence="8" id="KW-0378">Hydrolase</keyword>
<feature type="binding site" evidence="14 16">
    <location>
        <position position="417"/>
    </location>
    <ligand>
        <name>Zn(2+)</name>
        <dbReference type="ChEBI" id="CHEBI:29105"/>
        <note>catalytic</note>
    </ligand>
</feature>
<comment type="caution">
    <text evidence="16">Lacks conserved residue(s) required for the propagation of feature annotation.</text>
</comment>
<dbReference type="RefSeq" id="XP_048262497.1">
    <property type="nucleotide sequence ID" value="XM_048406540.1"/>
</dbReference>
<reference evidence="21" key="1">
    <citation type="submission" date="2025-08" db="UniProtKB">
        <authorList>
            <consortium name="RefSeq"/>
        </authorList>
    </citation>
    <scope>IDENTIFICATION</scope>
</reference>
<dbReference type="Pfam" id="PF19030">
    <property type="entry name" value="TSP1_ADAMTS"/>
    <property type="match status" value="1"/>
</dbReference>
<dbReference type="Pfam" id="PF01421">
    <property type="entry name" value="Reprolysin"/>
    <property type="match status" value="1"/>
</dbReference>
<evidence type="ECO:0000256" key="5">
    <source>
        <dbReference type="ARBA" id="ARBA00022723"/>
    </source>
</evidence>
<evidence type="ECO:0000256" key="1">
    <source>
        <dbReference type="ARBA" id="ARBA00004498"/>
    </source>
</evidence>
<evidence type="ECO:0000256" key="3">
    <source>
        <dbReference type="ARBA" id="ARBA00022530"/>
    </source>
</evidence>
<sequence length="1239" mass="140577">MNGFQALLTFFGIIAIVDTDLSKRHGNGRGNVYHGRYTRDVHEPEFLIPRRVFEDGSFDTYSLPYFYDRQEINERKKRSTETGEQELEVDKVHLVLPFNGIEHHVELDPYHEFISPDMVIETRGTGLRTNLNEALRFKRASDRQCHYRGFVRGHRASKAALSLCDGVVGYVQTNHGRYFIEPVNEAEPQKDGQHVHIAYKRDDSREKKESRDGSSKNYCGTSDDWEAAWAEQLAKRQKRLMEENPEVGKSTSLTHSIHRYVEIGLVADRRFLDFYNNSNYEQYLLTIMNMVSDFYHDRSVGNQIDMVVVRIIYLEKEKEEIDLLISPAAEATLASFAKWAQKMNPTDHTHPNHYDIAVLVTRYDICAEGVPHCNLMGLAYVGTACDPEKAACITEDSGLLLGIVISHEVGHVMGCSHDDVAISGCPPKDNDNSYFLMSPIVNIYSLRWSTCSRKYITTLLESGLGECLINDPRNPPEKFKYPDMLPGAMYDGNFQCDMNYPGSKICPGDTGRDAMCELLWCEGKNGSCFSRGSPMAEGSKCGENLWCIRKKCVAMGTRPTAVHGGWGKWGPMSGCSRSCGGGLKFAERECDNPPPANKGRYCIGERKKLAICNTMPCDHRKPSYRQLQCSWYNERKILTDGKHNWTAYTIHDPTFDPCNLYCINEKNVFTKFQVANDSTPCKGGTNNMCVGGTCRKVGCDWVLDSNAIDDRCGTCKGDGTKCKAIEGFFNETGIRNMHVKIVTIPQGARSIYVAEMQPNKNFLSVRLENSETYCLNEDKFFLVLTNKPSSSYTERFSNDRRVIYRSGDYDCAGSIIVYLHPEPNREEIEIKGPIMTPIRIEYVFLHPRQNPGIHYVYYVMSTDPSYKPKYLWDFMEWSDCSVKCGGGTMISEAACIEERGGKVSLEFCDGMSRPDPKTRVCNSEACPAKYMQPHNHRVISCYLQFYVSLSAYIFLSKLRTAYVYHYSFIGEYLRSLYDDWNCLRWRVSQWSKCNACDGKKGTRHRKVQCVRPAARAGEDDVQANLDACKGRVPKQEEECVGERPCKKTCPKKVRNANRQLVAWKEKKKQQLPHEKRAKMVDKLVDLSLAGYLEKAYGISREADDMGMTVDTADFRQLLREWSLADEEKRKRGACDRNASTPKPGSIIKDSVPVENVVLLEAPMLEEGLLSNLSDRAYQEVGDLVGGSIDTSRVKIYNGTKAVEKIEELEGRNISAVPNKKENYSYDALSRIVDLAEQRK</sequence>
<dbReference type="SUPFAM" id="SSF82895">
    <property type="entry name" value="TSP-1 type 1 repeat"/>
    <property type="match status" value="3"/>
</dbReference>
<dbReference type="GO" id="GO:0031012">
    <property type="term" value="C:extracellular matrix"/>
    <property type="evidence" value="ECO:0007669"/>
    <property type="project" value="TreeGrafter"/>
</dbReference>
<evidence type="ECO:0000256" key="2">
    <source>
        <dbReference type="ARBA" id="ARBA00022525"/>
    </source>
</evidence>
<dbReference type="Gene3D" id="2.60.120.830">
    <property type="match status" value="1"/>
</dbReference>
<dbReference type="PROSITE" id="PS50215">
    <property type="entry name" value="ADAM_MEPRO"/>
    <property type="match status" value="1"/>
</dbReference>
<evidence type="ECO:0000256" key="12">
    <source>
        <dbReference type="ARBA" id="ARBA00023180"/>
    </source>
</evidence>
<keyword evidence="12" id="KW-0325">Glycoprotein</keyword>
<dbReference type="InterPro" id="IPR002870">
    <property type="entry name" value="Peptidase_M12B_N"/>
</dbReference>
<dbReference type="InterPro" id="IPR045371">
    <property type="entry name" value="ADAMTS_CR_3"/>
</dbReference>
<gene>
    <name evidence="21" type="primary">LOC100650021</name>
</gene>
<evidence type="ECO:0000256" key="9">
    <source>
        <dbReference type="ARBA" id="ARBA00022833"/>
    </source>
</evidence>
<feature type="disulfide bond" evidence="15">
    <location>
        <begin position="496"/>
        <end position="521"/>
    </location>
</feature>
<dbReference type="InterPro" id="IPR000884">
    <property type="entry name" value="TSP1_rpt"/>
</dbReference>
<feature type="disulfide bond" evidence="15">
    <location>
        <begin position="385"/>
        <end position="467"/>
    </location>
</feature>
<evidence type="ECO:0000256" key="11">
    <source>
        <dbReference type="ARBA" id="ARBA00023157"/>
    </source>
</evidence>
<dbReference type="CDD" id="cd04273">
    <property type="entry name" value="ZnMc_ADAMTS_like"/>
    <property type="match status" value="1"/>
</dbReference>
<evidence type="ECO:0000256" key="10">
    <source>
        <dbReference type="ARBA" id="ARBA00023049"/>
    </source>
</evidence>
<dbReference type="OrthoDB" id="412680at2759"/>
<keyword evidence="3" id="KW-0272">Extracellular matrix</keyword>
<feature type="binding site" evidence="14">
    <location>
        <position position="355"/>
    </location>
    <ligand>
        <name>Ca(2+)</name>
        <dbReference type="ChEBI" id="CHEBI:29108"/>
        <label>1</label>
    </ligand>
</feature>
<keyword evidence="10 21" id="KW-0482">Metalloprotease</keyword>
<feature type="binding site" evidence="14">
    <location>
        <position position="467"/>
    </location>
    <ligand>
        <name>Ca(2+)</name>
        <dbReference type="ChEBI" id="CHEBI:29108"/>
        <label>1</label>
    </ligand>
</feature>
<feature type="binding site" evidence="14">
    <location>
        <position position="262"/>
    </location>
    <ligand>
        <name>Ca(2+)</name>
        <dbReference type="ChEBI" id="CHEBI:29108"/>
        <label>1</label>
    </ligand>
</feature>
<keyword evidence="20" id="KW-1185">Reference proteome</keyword>
<feature type="compositionally biased region" description="Basic and acidic residues" evidence="17">
    <location>
        <begin position="187"/>
        <end position="214"/>
    </location>
</feature>
<dbReference type="InterPro" id="IPR036383">
    <property type="entry name" value="TSP1_rpt_sf"/>
</dbReference>
<dbReference type="PROSITE" id="PS50092">
    <property type="entry name" value="TSP1"/>
    <property type="match status" value="3"/>
</dbReference>
<proteinExistence type="predicted"/>
<keyword evidence="5 14" id="KW-0479">Metal-binding</keyword>
<feature type="signal peptide" evidence="18">
    <location>
        <begin position="1"/>
        <end position="19"/>
    </location>
</feature>
<feature type="binding site" evidence="14 16">
    <location>
        <position position="407"/>
    </location>
    <ligand>
        <name>Zn(2+)</name>
        <dbReference type="ChEBI" id="CHEBI:29105"/>
        <note>catalytic</note>
    </ligand>
</feature>
<comment type="cofactor">
    <cofactor evidence="14">
        <name>Zn(2+)</name>
        <dbReference type="ChEBI" id="CHEBI:29105"/>
    </cofactor>
    <text evidence="14">Binds 1 zinc ion per subunit.</text>
</comment>
<dbReference type="Proteomes" id="UP000835206">
    <property type="component" value="Chromosome 6"/>
</dbReference>
<evidence type="ECO:0000256" key="13">
    <source>
        <dbReference type="PIRSR" id="PIRSR613273-1"/>
    </source>
</evidence>
<feature type="disulfide bond" evidence="15">
    <location>
        <begin position="541"/>
        <end position="552"/>
    </location>
</feature>
<evidence type="ECO:0000256" key="6">
    <source>
        <dbReference type="ARBA" id="ARBA00022729"/>
    </source>
</evidence>
<feature type="binding site" evidence="14">
    <location>
        <position position="262"/>
    </location>
    <ligand>
        <name>Ca(2+)</name>
        <dbReference type="ChEBI" id="CHEBI:29108"/>
        <label>2</label>
    </ligand>
</feature>
<dbReference type="InterPro" id="IPR010294">
    <property type="entry name" value="ADAMTS_spacer1"/>
</dbReference>
<dbReference type="PANTHER" id="PTHR13723">
    <property type="entry name" value="ADAMTS A DISINTEGRIN AND METALLOPROTEASE WITH THROMBOSPONDIN MOTIFS PROTEASE"/>
    <property type="match status" value="1"/>
</dbReference>
<dbReference type="Pfam" id="PF00090">
    <property type="entry name" value="TSP_1"/>
    <property type="match status" value="1"/>
</dbReference>
<evidence type="ECO:0000256" key="15">
    <source>
        <dbReference type="PIRSR" id="PIRSR613273-3"/>
    </source>
</evidence>
<evidence type="ECO:0000256" key="17">
    <source>
        <dbReference type="SAM" id="MobiDB-lite"/>
    </source>
</evidence>